<dbReference type="GO" id="GO:0003677">
    <property type="term" value="F:DNA binding"/>
    <property type="evidence" value="ECO:0007669"/>
    <property type="project" value="UniProtKB-KW"/>
</dbReference>
<accession>A0A482TKY8</accession>
<dbReference type="CDD" id="cd00338">
    <property type="entry name" value="Ser_Recombinase"/>
    <property type="match status" value="1"/>
</dbReference>
<dbReference type="PANTHER" id="PTHR30461">
    <property type="entry name" value="DNA-INVERTASE FROM LAMBDOID PROPHAGE"/>
    <property type="match status" value="1"/>
</dbReference>
<name>A0A482TKY8_9FLAO</name>
<protein>
    <submittedName>
        <fullName evidence="4">Recombinase family protein</fullName>
    </submittedName>
</protein>
<dbReference type="PROSITE" id="PS51736">
    <property type="entry name" value="RECOMBINASES_3"/>
    <property type="match status" value="1"/>
</dbReference>
<dbReference type="SMART" id="SM00857">
    <property type="entry name" value="Resolvase"/>
    <property type="match status" value="1"/>
</dbReference>
<comment type="caution">
    <text evidence="4">The sequence shown here is derived from an EMBL/GenBank/DDBJ whole genome shotgun (WGS) entry which is preliminary data.</text>
</comment>
<evidence type="ECO:0000259" key="3">
    <source>
        <dbReference type="PROSITE" id="PS51736"/>
    </source>
</evidence>
<evidence type="ECO:0000313" key="5">
    <source>
        <dbReference type="Proteomes" id="UP000253235"/>
    </source>
</evidence>
<dbReference type="OrthoDB" id="2290206at2"/>
<dbReference type="RefSeq" id="WP_113664560.1">
    <property type="nucleotide sequence ID" value="NZ_QNVY02000001.1"/>
</dbReference>
<dbReference type="InterPro" id="IPR050639">
    <property type="entry name" value="SSR_resolvase"/>
</dbReference>
<keyword evidence="2" id="KW-0233">DNA recombination</keyword>
<reference evidence="4 5" key="1">
    <citation type="submission" date="2019-01" db="EMBL/GenBank/DDBJ databases">
        <title>Flavobacterium sp. nov. isolated from arctic soil.</title>
        <authorList>
            <person name="Kim D.-U."/>
        </authorList>
    </citation>
    <scope>NUCLEOTIDE SEQUENCE [LARGE SCALE GENOMIC DNA]</scope>
    <source>
        <strain evidence="4 5">Kopri-42</strain>
    </source>
</reference>
<organism evidence="4 5">
    <name type="scientific">Flavobacterium petrolei</name>
    <dbReference type="NCBI Taxonomy" id="2259594"/>
    <lineage>
        <taxon>Bacteria</taxon>
        <taxon>Pseudomonadati</taxon>
        <taxon>Bacteroidota</taxon>
        <taxon>Flavobacteriia</taxon>
        <taxon>Flavobacteriales</taxon>
        <taxon>Flavobacteriaceae</taxon>
        <taxon>Flavobacterium</taxon>
    </lineage>
</organism>
<dbReference type="Gene3D" id="3.40.50.1390">
    <property type="entry name" value="Resolvase, N-terminal catalytic domain"/>
    <property type="match status" value="1"/>
</dbReference>
<dbReference type="PANTHER" id="PTHR30461:SF2">
    <property type="entry name" value="SERINE RECOMBINASE PINE-RELATED"/>
    <property type="match status" value="1"/>
</dbReference>
<dbReference type="GO" id="GO:0000150">
    <property type="term" value="F:DNA strand exchange activity"/>
    <property type="evidence" value="ECO:0007669"/>
    <property type="project" value="InterPro"/>
</dbReference>
<keyword evidence="1" id="KW-0238">DNA-binding</keyword>
<dbReference type="InterPro" id="IPR006119">
    <property type="entry name" value="Resolv_N"/>
</dbReference>
<sequence>MKKFVAYYRVSRKEQGISGLGLSAQKSSVEKYVTSQDGTIVKSFTEIETGTNKRERIEIHKAIQLAKNEGAILIIAKLDRLARNVSFVSSLMDAGIEFLAVDMPSANNFTIHIFSALAEQEAKLISSRTKLALAELKKKGVKLGNPQNLTSEARAKGVDKIKENAMNNDRNRQAQSIILNCKEKEMSYRQIADYLNQLNFKTRYGNKFYAPTVLQLYNRTNLLAT</sequence>
<dbReference type="InterPro" id="IPR036162">
    <property type="entry name" value="Resolvase-like_N_sf"/>
</dbReference>
<dbReference type="SUPFAM" id="SSF53041">
    <property type="entry name" value="Resolvase-like"/>
    <property type="match status" value="1"/>
</dbReference>
<feature type="domain" description="Resolvase/invertase-type recombinase catalytic" evidence="3">
    <location>
        <begin position="3"/>
        <end position="140"/>
    </location>
</feature>
<dbReference type="Pfam" id="PF00239">
    <property type="entry name" value="Resolvase"/>
    <property type="match status" value="1"/>
</dbReference>
<proteinExistence type="predicted"/>
<evidence type="ECO:0000256" key="2">
    <source>
        <dbReference type="ARBA" id="ARBA00023172"/>
    </source>
</evidence>
<keyword evidence="5" id="KW-1185">Reference proteome</keyword>
<dbReference type="EMBL" id="QNVY02000001">
    <property type="protein sequence ID" value="RYJ53435.1"/>
    <property type="molecule type" value="Genomic_DNA"/>
</dbReference>
<gene>
    <name evidence="4" type="ORF">DR871_005120</name>
</gene>
<dbReference type="AlphaFoldDB" id="A0A482TKY8"/>
<evidence type="ECO:0000313" key="4">
    <source>
        <dbReference type="EMBL" id="RYJ53435.1"/>
    </source>
</evidence>
<dbReference type="Proteomes" id="UP000253235">
    <property type="component" value="Unassembled WGS sequence"/>
</dbReference>
<evidence type="ECO:0000256" key="1">
    <source>
        <dbReference type="ARBA" id="ARBA00023125"/>
    </source>
</evidence>